<accession>A0ABP9BN32</accession>
<organism evidence="3 4">
    <name type="scientific">Actinomycetospora chlora</name>
    <dbReference type="NCBI Taxonomy" id="663608"/>
    <lineage>
        <taxon>Bacteria</taxon>
        <taxon>Bacillati</taxon>
        <taxon>Actinomycetota</taxon>
        <taxon>Actinomycetes</taxon>
        <taxon>Pseudonocardiales</taxon>
        <taxon>Pseudonocardiaceae</taxon>
        <taxon>Actinomycetospora</taxon>
    </lineage>
</organism>
<keyword evidence="2" id="KW-0812">Transmembrane</keyword>
<feature type="transmembrane region" description="Helical" evidence="2">
    <location>
        <begin position="162"/>
        <end position="184"/>
    </location>
</feature>
<feature type="transmembrane region" description="Helical" evidence="2">
    <location>
        <begin position="196"/>
        <end position="214"/>
    </location>
</feature>
<protein>
    <recommendedName>
        <fullName evidence="5">DUF3159 domain-containing protein</fullName>
    </recommendedName>
</protein>
<dbReference type="InterPro" id="IPR016566">
    <property type="entry name" value="UCP010219"/>
</dbReference>
<keyword evidence="4" id="KW-1185">Reference proteome</keyword>
<reference evidence="4" key="1">
    <citation type="journal article" date="2019" name="Int. J. Syst. Evol. Microbiol.">
        <title>The Global Catalogue of Microorganisms (GCM) 10K type strain sequencing project: providing services to taxonomists for standard genome sequencing and annotation.</title>
        <authorList>
            <consortium name="The Broad Institute Genomics Platform"/>
            <consortium name="The Broad Institute Genome Sequencing Center for Infectious Disease"/>
            <person name="Wu L."/>
            <person name="Ma J."/>
        </authorList>
    </citation>
    <scope>NUCLEOTIDE SEQUENCE [LARGE SCALE GENOMIC DNA]</scope>
    <source>
        <strain evidence="4">JCM 17979</strain>
    </source>
</reference>
<feature type="transmembrane region" description="Helical" evidence="2">
    <location>
        <begin position="49"/>
        <end position="76"/>
    </location>
</feature>
<comment type="caution">
    <text evidence="3">The sequence shown here is derived from an EMBL/GenBank/DDBJ whole genome shotgun (WGS) entry which is preliminary data.</text>
</comment>
<evidence type="ECO:0000313" key="4">
    <source>
        <dbReference type="Proteomes" id="UP001500928"/>
    </source>
</evidence>
<proteinExistence type="predicted"/>
<dbReference type="EMBL" id="BAABHO010000031">
    <property type="protein sequence ID" value="GAA4797738.1"/>
    <property type="molecule type" value="Genomic_DNA"/>
</dbReference>
<dbReference type="Proteomes" id="UP001500928">
    <property type="component" value="Unassembled WGS sequence"/>
</dbReference>
<feature type="region of interest" description="Disordered" evidence="1">
    <location>
        <begin position="1"/>
        <end position="25"/>
    </location>
</feature>
<dbReference type="Pfam" id="PF11361">
    <property type="entry name" value="DUF3159"/>
    <property type="match status" value="1"/>
</dbReference>
<keyword evidence="2" id="KW-1133">Transmembrane helix</keyword>
<feature type="transmembrane region" description="Helical" evidence="2">
    <location>
        <begin position="111"/>
        <end position="132"/>
    </location>
</feature>
<sequence>MRCADRDQDDPVEQSPTVPLPTPAPEAPLTLLDRLGGPWGLVGTGVPQVVFALLSNVTTLPVTAGVAFAVAAVLAVARRWRGEPLSTALGGVLGVAVAAGIALWTGSAADYFLVGIVASTLALVGCLVSLAAGRPVTALAWNAVHGGGHPWRADRPSRRAHVVATVAAATMFAARAAVSGWLWWLDATAGLALARLVLGVPLTALVAIVVLWAFRRSTTRLVTPARVAAPKGPR</sequence>
<name>A0ABP9BN32_9PSEU</name>
<evidence type="ECO:0008006" key="5">
    <source>
        <dbReference type="Google" id="ProtNLM"/>
    </source>
</evidence>
<feature type="transmembrane region" description="Helical" evidence="2">
    <location>
        <begin position="88"/>
        <end position="105"/>
    </location>
</feature>
<gene>
    <name evidence="3" type="ORF">GCM10023200_37500</name>
</gene>
<dbReference type="RefSeq" id="WP_345418446.1">
    <property type="nucleotide sequence ID" value="NZ_BAABHO010000031.1"/>
</dbReference>
<keyword evidence="2" id="KW-0472">Membrane</keyword>
<evidence type="ECO:0000313" key="3">
    <source>
        <dbReference type="EMBL" id="GAA4797738.1"/>
    </source>
</evidence>
<evidence type="ECO:0000256" key="1">
    <source>
        <dbReference type="SAM" id="MobiDB-lite"/>
    </source>
</evidence>
<evidence type="ECO:0000256" key="2">
    <source>
        <dbReference type="SAM" id="Phobius"/>
    </source>
</evidence>